<dbReference type="AlphaFoldDB" id="A0A2P5IG04"/>
<name>A0A2P5IG04_DIAHE</name>
<keyword evidence="3" id="KW-1185">Reference proteome</keyword>
<dbReference type="OrthoDB" id="3348320at2759"/>
<dbReference type="EMBL" id="MAVT02000006">
    <property type="protein sequence ID" value="POS81449.1"/>
    <property type="molecule type" value="Genomic_DNA"/>
</dbReference>
<accession>A0A2P5IG04</accession>
<feature type="region of interest" description="Disordered" evidence="1">
    <location>
        <begin position="1"/>
        <end position="22"/>
    </location>
</feature>
<dbReference type="InParanoid" id="A0A2P5IG04"/>
<dbReference type="Proteomes" id="UP000094444">
    <property type="component" value="Unassembled WGS sequence"/>
</dbReference>
<reference evidence="2" key="1">
    <citation type="submission" date="2017-09" db="EMBL/GenBank/DDBJ databases">
        <title>Polyketide synthases of a Diaporthe helianthi virulent isolate.</title>
        <authorList>
            <person name="Baroncelli R."/>
        </authorList>
    </citation>
    <scope>NUCLEOTIDE SEQUENCE [LARGE SCALE GENOMIC DNA]</scope>
    <source>
        <strain evidence="2">7/96</strain>
    </source>
</reference>
<evidence type="ECO:0000256" key="1">
    <source>
        <dbReference type="SAM" id="MobiDB-lite"/>
    </source>
</evidence>
<evidence type="ECO:0000313" key="3">
    <source>
        <dbReference type="Proteomes" id="UP000094444"/>
    </source>
</evidence>
<proteinExistence type="predicted"/>
<organism evidence="2 3">
    <name type="scientific">Diaporthe helianthi</name>
    <dbReference type="NCBI Taxonomy" id="158607"/>
    <lineage>
        <taxon>Eukaryota</taxon>
        <taxon>Fungi</taxon>
        <taxon>Dikarya</taxon>
        <taxon>Ascomycota</taxon>
        <taxon>Pezizomycotina</taxon>
        <taxon>Sordariomycetes</taxon>
        <taxon>Sordariomycetidae</taxon>
        <taxon>Diaporthales</taxon>
        <taxon>Diaporthaceae</taxon>
        <taxon>Diaporthe</taxon>
    </lineage>
</organism>
<gene>
    <name evidence="2" type="ORF">DHEL01_v200181</name>
</gene>
<comment type="caution">
    <text evidence="2">The sequence shown here is derived from an EMBL/GenBank/DDBJ whole genome shotgun (WGS) entry which is preliminary data.</text>
</comment>
<sequence length="395" mass="43657">MVHLSRVIQAKSLAGPRPRGQAVNEVFAHPQTANGRLAGPRPAQAPNLDTPVDLKNFSQAITKAPSRASEAGKVFEPGSSKANEPIQASELSNAIDLAGKNIMKPVNLGNKQVHAILVGVLLTPEQAAQLPVLLKDHGATAEPNHHAMRIKLRSAVDERTRAAPEVEKALNDKSIRNRFHEVNELLGNFKTPNPARFILIGKASAEMMELKDREGADDIEVILDLDGEDPRRKCMEHGNISKVFIEFDRPPKPSKPPPHGAAPAWKSVFGPSPQARAAALKSIIVNDSESMCIFKEAHLQVYLMRKPRALKFELGRMAHPDSDEKLRRASGNLVVRLLWHEVDRSSNTKRTYQEWQSGIKFEDGSPVPDTGALIRKVNRLFKERYGDRVTVYLGN</sequence>
<protein>
    <submittedName>
        <fullName evidence="2">Uncharacterized protein</fullName>
    </submittedName>
</protein>
<evidence type="ECO:0000313" key="2">
    <source>
        <dbReference type="EMBL" id="POS81449.1"/>
    </source>
</evidence>